<dbReference type="PROSITE" id="PS50071">
    <property type="entry name" value="HOMEOBOX_2"/>
    <property type="match status" value="1"/>
</dbReference>
<dbReference type="InterPro" id="IPR020479">
    <property type="entry name" value="HD_metazoa"/>
</dbReference>
<evidence type="ECO:0000256" key="6">
    <source>
        <dbReference type="PROSITE-ProRule" id="PRU00108"/>
    </source>
</evidence>
<dbReference type="PANTHER" id="PTHR45921:SF6">
    <property type="entry name" value="C15"/>
    <property type="match status" value="1"/>
</dbReference>
<evidence type="ECO:0000256" key="1">
    <source>
        <dbReference type="ARBA" id="ARBA00004123"/>
    </source>
</evidence>
<accession>A0A8S3SNJ2</accession>
<feature type="DNA-binding region" description="Homeobox" evidence="6">
    <location>
        <begin position="151"/>
        <end position="210"/>
    </location>
</feature>
<dbReference type="Gene3D" id="1.10.10.60">
    <property type="entry name" value="Homeodomain-like"/>
    <property type="match status" value="1"/>
</dbReference>
<dbReference type="PROSITE" id="PS00027">
    <property type="entry name" value="HOMEOBOX_1"/>
    <property type="match status" value="1"/>
</dbReference>
<dbReference type="PRINTS" id="PR00024">
    <property type="entry name" value="HOMEOBOX"/>
</dbReference>
<name>A0A8S3SNJ2_MYTED</name>
<dbReference type="InterPro" id="IPR017970">
    <property type="entry name" value="Homeobox_CS"/>
</dbReference>
<dbReference type="SUPFAM" id="SSF46689">
    <property type="entry name" value="Homeodomain-like"/>
    <property type="match status" value="1"/>
</dbReference>
<organism evidence="9 10">
    <name type="scientific">Mytilus edulis</name>
    <name type="common">Blue mussel</name>
    <dbReference type="NCBI Taxonomy" id="6550"/>
    <lineage>
        <taxon>Eukaryota</taxon>
        <taxon>Metazoa</taxon>
        <taxon>Spiralia</taxon>
        <taxon>Lophotrochozoa</taxon>
        <taxon>Mollusca</taxon>
        <taxon>Bivalvia</taxon>
        <taxon>Autobranchia</taxon>
        <taxon>Pteriomorphia</taxon>
        <taxon>Mytilida</taxon>
        <taxon>Mytiloidea</taxon>
        <taxon>Mytilidae</taxon>
        <taxon>Mytilinae</taxon>
        <taxon>Mytilus</taxon>
    </lineage>
</organism>
<dbReference type="Proteomes" id="UP000683360">
    <property type="component" value="Unassembled WGS sequence"/>
</dbReference>
<dbReference type="InterPro" id="IPR009057">
    <property type="entry name" value="Homeodomain-like_sf"/>
</dbReference>
<evidence type="ECO:0000256" key="5">
    <source>
        <dbReference type="ARBA" id="ARBA00023242"/>
    </source>
</evidence>
<dbReference type="InterPro" id="IPR042247">
    <property type="entry name" value="TLX1/2/3"/>
</dbReference>
<keyword evidence="10" id="KW-1185">Reference proteome</keyword>
<dbReference type="SMART" id="SM00389">
    <property type="entry name" value="HOX"/>
    <property type="match status" value="1"/>
</dbReference>
<keyword evidence="3 6" id="KW-0238">DNA-binding</keyword>
<comment type="subcellular location">
    <subcellularLocation>
        <location evidence="1 6 7">Nucleus</location>
    </subcellularLocation>
</comment>
<dbReference type="GO" id="GO:0000978">
    <property type="term" value="F:RNA polymerase II cis-regulatory region sequence-specific DNA binding"/>
    <property type="evidence" value="ECO:0007669"/>
    <property type="project" value="TreeGrafter"/>
</dbReference>
<evidence type="ECO:0000256" key="7">
    <source>
        <dbReference type="RuleBase" id="RU000682"/>
    </source>
</evidence>
<dbReference type="CDD" id="cd00086">
    <property type="entry name" value="homeodomain"/>
    <property type="match status" value="1"/>
</dbReference>
<dbReference type="GO" id="GO:0000981">
    <property type="term" value="F:DNA-binding transcription factor activity, RNA polymerase II-specific"/>
    <property type="evidence" value="ECO:0007669"/>
    <property type="project" value="InterPro"/>
</dbReference>
<proteinExistence type="predicted"/>
<evidence type="ECO:0000259" key="8">
    <source>
        <dbReference type="PROSITE" id="PS50071"/>
    </source>
</evidence>
<dbReference type="GO" id="GO:0048513">
    <property type="term" value="P:animal organ development"/>
    <property type="evidence" value="ECO:0007669"/>
    <property type="project" value="TreeGrafter"/>
</dbReference>
<protein>
    <submittedName>
        <fullName evidence="9">TLX3</fullName>
    </submittedName>
</protein>
<sequence>MVMNFQFVQGTSGSHYYIDKDFNKEVYTNFYKKLNKMNDLADDIESCCSSHSDNESVSSNVEPVRNNSLKFGIANILKESEHSVTTETSFSNDEQLSKNMFNHTNSPRLLFNPYFMPNSSLMWPLQDLSRDRQILTRRIGHPYQNRTPPKKKKPRTSFSRLTIIELEKRFEQQKYLASSERTHLAKSLKISDSQVKTWFQNRRTKWRRQVAEEKEIQRQAANRLLMSIGQSVLQ</sequence>
<dbReference type="AlphaFoldDB" id="A0A8S3SNJ2"/>
<feature type="domain" description="Homeobox" evidence="8">
    <location>
        <begin position="149"/>
        <end position="209"/>
    </location>
</feature>
<reference evidence="9" key="1">
    <citation type="submission" date="2021-03" db="EMBL/GenBank/DDBJ databases">
        <authorList>
            <person name="Bekaert M."/>
        </authorList>
    </citation>
    <scope>NUCLEOTIDE SEQUENCE</scope>
</reference>
<gene>
    <name evidence="9" type="ORF">MEDL_31987</name>
</gene>
<dbReference type="Pfam" id="PF00046">
    <property type="entry name" value="Homeodomain"/>
    <property type="match status" value="1"/>
</dbReference>
<dbReference type="OrthoDB" id="6159439at2759"/>
<keyword evidence="2" id="KW-0217">Developmental protein</keyword>
<evidence type="ECO:0000256" key="4">
    <source>
        <dbReference type="ARBA" id="ARBA00023155"/>
    </source>
</evidence>
<keyword evidence="5 6" id="KW-0539">Nucleus</keyword>
<evidence type="ECO:0000313" key="9">
    <source>
        <dbReference type="EMBL" id="CAG2218477.1"/>
    </source>
</evidence>
<dbReference type="EMBL" id="CAJPWZ010001599">
    <property type="protein sequence ID" value="CAG2218477.1"/>
    <property type="molecule type" value="Genomic_DNA"/>
</dbReference>
<dbReference type="FunFam" id="1.10.10.60:FF:000040">
    <property type="entry name" value="T-cell leukemia homeobox protein 3"/>
    <property type="match status" value="1"/>
</dbReference>
<evidence type="ECO:0000256" key="2">
    <source>
        <dbReference type="ARBA" id="ARBA00022473"/>
    </source>
</evidence>
<dbReference type="PANTHER" id="PTHR45921">
    <property type="entry name" value="IP01054P"/>
    <property type="match status" value="1"/>
</dbReference>
<comment type="caution">
    <text evidence="9">The sequence shown here is derived from an EMBL/GenBank/DDBJ whole genome shotgun (WGS) entry which is preliminary data.</text>
</comment>
<keyword evidence="4 6" id="KW-0371">Homeobox</keyword>
<evidence type="ECO:0000313" key="10">
    <source>
        <dbReference type="Proteomes" id="UP000683360"/>
    </source>
</evidence>
<dbReference type="GO" id="GO:0005634">
    <property type="term" value="C:nucleus"/>
    <property type="evidence" value="ECO:0007669"/>
    <property type="project" value="UniProtKB-SubCell"/>
</dbReference>
<evidence type="ECO:0000256" key="3">
    <source>
        <dbReference type="ARBA" id="ARBA00023125"/>
    </source>
</evidence>
<dbReference type="InterPro" id="IPR001356">
    <property type="entry name" value="HD"/>
</dbReference>